<gene>
    <name evidence="9" type="ORF">K470DRAFT_219284</name>
</gene>
<dbReference type="SMART" id="SM00905">
    <property type="entry name" value="FolB"/>
    <property type="match status" value="1"/>
</dbReference>
<sequence length="245" mass="26646">MEQSPTSCADKICIKQLQLLEGVIASDVWTRSARLQPAQVSLEITLREHSSSVAKTDTLDDSTVNYGSLAKQIRALSSAKPLDMLTQIESLAVGANVAKVEINLSLPQGSMNGEGVVIGCRTMSNEKSSRSLVCKLCNVKVMCIIGIHAHERKKKQPLIVTCSVWLDNRPESTSWAENWTLIEDTLVKIMEVSESQTLEALAHLTAAQISSFVGSNNTVRLRLEKPRAVPFAAASAVEVVQRSCV</sequence>
<comment type="catalytic activity">
    <reaction evidence="1">
        <text>7,8-dihydroneopterin = 6-hydroxymethyl-7,8-dihydropterin + glycolaldehyde</text>
        <dbReference type="Rhea" id="RHEA:10540"/>
        <dbReference type="ChEBI" id="CHEBI:17001"/>
        <dbReference type="ChEBI" id="CHEBI:17071"/>
        <dbReference type="ChEBI" id="CHEBI:44841"/>
        <dbReference type="EC" id="4.1.2.25"/>
    </reaction>
</comment>
<organism evidence="9 10">
    <name type="scientific">Piedraia hortae CBS 480.64</name>
    <dbReference type="NCBI Taxonomy" id="1314780"/>
    <lineage>
        <taxon>Eukaryota</taxon>
        <taxon>Fungi</taxon>
        <taxon>Dikarya</taxon>
        <taxon>Ascomycota</taxon>
        <taxon>Pezizomycotina</taxon>
        <taxon>Dothideomycetes</taxon>
        <taxon>Dothideomycetidae</taxon>
        <taxon>Capnodiales</taxon>
        <taxon>Piedraiaceae</taxon>
        <taxon>Piedraia</taxon>
    </lineage>
</organism>
<evidence type="ECO:0000259" key="8">
    <source>
        <dbReference type="SMART" id="SM00905"/>
    </source>
</evidence>
<dbReference type="PANTHER" id="PTHR42844:SF1">
    <property type="entry name" value="DIHYDRONEOPTERIN ALDOLASE 1-RELATED"/>
    <property type="match status" value="1"/>
</dbReference>
<accession>A0A6A7BY11</accession>
<dbReference type="PANTHER" id="PTHR42844">
    <property type="entry name" value="DIHYDRONEOPTERIN ALDOLASE 1-RELATED"/>
    <property type="match status" value="1"/>
</dbReference>
<evidence type="ECO:0000256" key="4">
    <source>
        <dbReference type="ARBA" id="ARBA00013043"/>
    </source>
</evidence>
<evidence type="ECO:0000313" key="10">
    <source>
        <dbReference type="Proteomes" id="UP000799421"/>
    </source>
</evidence>
<dbReference type="Pfam" id="PF02152">
    <property type="entry name" value="FolB"/>
    <property type="match status" value="1"/>
</dbReference>
<dbReference type="Proteomes" id="UP000799421">
    <property type="component" value="Unassembled WGS sequence"/>
</dbReference>
<dbReference type="AlphaFoldDB" id="A0A6A7BY11"/>
<dbReference type="InterPro" id="IPR006157">
    <property type="entry name" value="FolB_dom"/>
</dbReference>
<dbReference type="GO" id="GO:0004150">
    <property type="term" value="F:dihydroneopterin aldolase activity"/>
    <property type="evidence" value="ECO:0007669"/>
    <property type="project" value="UniProtKB-EC"/>
</dbReference>
<evidence type="ECO:0000256" key="5">
    <source>
        <dbReference type="ARBA" id="ARBA00022909"/>
    </source>
</evidence>
<proteinExistence type="inferred from homology"/>
<comment type="pathway">
    <text evidence="2">Cofactor biosynthesis; tetrahydrofolate biosynthesis; 2-amino-4-hydroxy-6-hydroxymethyl-7,8-dihydropteridine diphosphate from 7,8-dihydroneopterin triphosphate: step 3/4.</text>
</comment>
<evidence type="ECO:0000256" key="7">
    <source>
        <dbReference type="ARBA" id="ARBA00032903"/>
    </source>
</evidence>
<reference evidence="9" key="1">
    <citation type="journal article" date="2020" name="Stud. Mycol.">
        <title>101 Dothideomycetes genomes: a test case for predicting lifestyles and emergence of pathogens.</title>
        <authorList>
            <person name="Haridas S."/>
            <person name="Albert R."/>
            <person name="Binder M."/>
            <person name="Bloem J."/>
            <person name="Labutti K."/>
            <person name="Salamov A."/>
            <person name="Andreopoulos B."/>
            <person name="Baker S."/>
            <person name="Barry K."/>
            <person name="Bills G."/>
            <person name="Bluhm B."/>
            <person name="Cannon C."/>
            <person name="Castanera R."/>
            <person name="Culley D."/>
            <person name="Daum C."/>
            <person name="Ezra D."/>
            <person name="Gonzalez J."/>
            <person name="Henrissat B."/>
            <person name="Kuo A."/>
            <person name="Liang C."/>
            <person name="Lipzen A."/>
            <person name="Lutzoni F."/>
            <person name="Magnuson J."/>
            <person name="Mondo S."/>
            <person name="Nolan M."/>
            <person name="Ohm R."/>
            <person name="Pangilinan J."/>
            <person name="Park H.-J."/>
            <person name="Ramirez L."/>
            <person name="Alfaro M."/>
            <person name="Sun H."/>
            <person name="Tritt A."/>
            <person name="Yoshinaga Y."/>
            <person name="Zwiers L.-H."/>
            <person name="Turgeon B."/>
            <person name="Goodwin S."/>
            <person name="Spatafora J."/>
            <person name="Crous P."/>
            <person name="Grigoriev I."/>
        </authorList>
    </citation>
    <scope>NUCLEOTIDE SEQUENCE</scope>
    <source>
        <strain evidence="9">CBS 480.64</strain>
    </source>
</reference>
<dbReference type="InterPro" id="IPR043133">
    <property type="entry name" value="GTP-CH-I_C/QueF"/>
</dbReference>
<protein>
    <recommendedName>
        <fullName evidence="4">dihydroneopterin aldolase</fullName>
        <ecNumber evidence="4">4.1.2.25</ecNumber>
    </recommendedName>
    <alternativeName>
        <fullName evidence="7">7,8-dihydroneopterin aldolase</fullName>
    </alternativeName>
</protein>
<keyword evidence="5" id="KW-0289">Folate biosynthesis</keyword>
<evidence type="ECO:0000256" key="6">
    <source>
        <dbReference type="ARBA" id="ARBA00023239"/>
    </source>
</evidence>
<name>A0A6A7BY11_9PEZI</name>
<dbReference type="EMBL" id="MU005993">
    <property type="protein sequence ID" value="KAF2859408.1"/>
    <property type="molecule type" value="Genomic_DNA"/>
</dbReference>
<dbReference type="GO" id="GO:0005737">
    <property type="term" value="C:cytoplasm"/>
    <property type="evidence" value="ECO:0007669"/>
    <property type="project" value="TreeGrafter"/>
</dbReference>
<keyword evidence="10" id="KW-1185">Reference proteome</keyword>
<comment type="similarity">
    <text evidence="3">Belongs to the DHNA family.</text>
</comment>
<evidence type="ECO:0000256" key="3">
    <source>
        <dbReference type="ARBA" id="ARBA00005708"/>
    </source>
</evidence>
<dbReference type="EC" id="4.1.2.25" evidence="4"/>
<dbReference type="GO" id="GO:0046656">
    <property type="term" value="P:folic acid biosynthetic process"/>
    <property type="evidence" value="ECO:0007669"/>
    <property type="project" value="UniProtKB-KW"/>
</dbReference>
<feature type="domain" description="Dihydroneopterin aldolase/epimerase" evidence="8">
    <location>
        <begin position="134"/>
        <end position="241"/>
    </location>
</feature>
<keyword evidence="6" id="KW-0456">Lyase</keyword>
<dbReference type="SUPFAM" id="SSF55620">
    <property type="entry name" value="Tetrahydrobiopterin biosynthesis enzymes-like"/>
    <property type="match status" value="1"/>
</dbReference>
<dbReference type="OrthoDB" id="5425486at2759"/>
<evidence type="ECO:0000256" key="1">
    <source>
        <dbReference type="ARBA" id="ARBA00001353"/>
    </source>
</evidence>
<evidence type="ECO:0000256" key="2">
    <source>
        <dbReference type="ARBA" id="ARBA00005013"/>
    </source>
</evidence>
<dbReference type="InterPro" id="IPR006156">
    <property type="entry name" value="Dihydroneopterin_aldolase"/>
</dbReference>
<dbReference type="Gene3D" id="3.30.1130.10">
    <property type="match status" value="2"/>
</dbReference>
<evidence type="ECO:0000313" key="9">
    <source>
        <dbReference type="EMBL" id="KAF2859408.1"/>
    </source>
</evidence>